<keyword evidence="1" id="KW-1133">Transmembrane helix</keyword>
<dbReference type="NCBIfam" id="NF038403">
    <property type="entry name" value="perm_prefix_1"/>
    <property type="match status" value="1"/>
</dbReference>
<dbReference type="KEGG" id="dsy:DSY4216"/>
<gene>
    <name evidence="2" type="ordered locus">DSY4216</name>
</gene>
<organism evidence="2 3">
    <name type="scientific">Desulfitobacterium hafniense (strain Y51)</name>
    <dbReference type="NCBI Taxonomy" id="138119"/>
    <lineage>
        <taxon>Bacteria</taxon>
        <taxon>Bacillati</taxon>
        <taxon>Bacillota</taxon>
        <taxon>Clostridia</taxon>
        <taxon>Eubacteriales</taxon>
        <taxon>Desulfitobacteriaceae</taxon>
        <taxon>Desulfitobacterium</taxon>
    </lineage>
</organism>
<feature type="transmembrane region" description="Helical" evidence="1">
    <location>
        <begin position="165"/>
        <end position="185"/>
    </location>
</feature>
<dbReference type="Proteomes" id="UP000001946">
    <property type="component" value="Chromosome"/>
</dbReference>
<dbReference type="HOGENOM" id="CLU_1259740_0_0_9"/>
<dbReference type="eggNOG" id="ENOG5033495">
    <property type="taxonomic scope" value="Bacteria"/>
</dbReference>
<keyword evidence="3" id="KW-1185">Reference proteome</keyword>
<feature type="transmembrane region" description="Helical" evidence="1">
    <location>
        <begin position="127"/>
        <end position="145"/>
    </location>
</feature>
<evidence type="ECO:0000256" key="1">
    <source>
        <dbReference type="SAM" id="Phobius"/>
    </source>
</evidence>
<proteinExistence type="predicted"/>
<sequence>MDMRQNEHELEHKISAYIDALFAGVGASQQLFDLKEEITTNLNEKTLDYKNRGISEDQAFKEAIVSLGDLSGLVAEMRQIGQDKAKQAVYSTMTARISLAGTIAGSLIILFGFFNVAMLYFMKLDAVSISGSGIFIVAGGALLTYSLLTRETRQKYAMNKIRAGLYALSVGLLLFGMFSAAVAGFATGEVFIAIASLMMFFLVGFGVFLFLILTGPDRRKR</sequence>
<name>Q24PN7_DESHY</name>
<dbReference type="STRING" id="138119.DSY4216"/>
<dbReference type="EMBL" id="AP008230">
    <property type="protein sequence ID" value="BAE86005.1"/>
    <property type="molecule type" value="Genomic_DNA"/>
</dbReference>
<keyword evidence="1" id="KW-0472">Membrane</keyword>
<accession>Q24PN7</accession>
<evidence type="ECO:0000313" key="2">
    <source>
        <dbReference type="EMBL" id="BAE86005.1"/>
    </source>
</evidence>
<dbReference type="AlphaFoldDB" id="Q24PN7"/>
<keyword evidence="1" id="KW-0812">Transmembrane</keyword>
<dbReference type="InterPro" id="IPR047928">
    <property type="entry name" value="Perm_prefix_1"/>
</dbReference>
<reference evidence="2 3" key="1">
    <citation type="journal article" date="2006" name="J. Bacteriol.">
        <title>Complete genome sequence of the dehalorespiring bacterium Desulfitobacterium hafniense Y51 and comparison with Dehalococcoides ethenogenes 195.</title>
        <authorList>
            <person name="Nonaka H."/>
            <person name="Keresztes G."/>
            <person name="Shinoda Y."/>
            <person name="Ikenaga Y."/>
            <person name="Abe M."/>
            <person name="Naito K."/>
            <person name="Inatomi K."/>
            <person name="Furukawa K."/>
            <person name="Inui M."/>
            <person name="Yukawa H."/>
        </authorList>
    </citation>
    <scope>NUCLEOTIDE SEQUENCE [LARGE SCALE GENOMIC DNA]</scope>
    <source>
        <strain evidence="2 3">Y51</strain>
    </source>
</reference>
<feature type="transmembrane region" description="Helical" evidence="1">
    <location>
        <begin position="97"/>
        <end position="121"/>
    </location>
</feature>
<protein>
    <submittedName>
        <fullName evidence="2">Uncharacterized protein</fullName>
    </submittedName>
</protein>
<feature type="transmembrane region" description="Helical" evidence="1">
    <location>
        <begin position="191"/>
        <end position="213"/>
    </location>
</feature>
<evidence type="ECO:0000313" key="3">
    <source>
        <dbReference type="Proteomes" id="UP000001946"/>
    </source>
</evidence>